<sequence>MTSNASSTPFLPLPLPLPNANGFTNTLPPPRERVLPNPTFLTTMTTAATLGNFSGAGGVYTPPPPLLPPINNNNNHNHNNTTPTAGHQSLDVHEIIQSASKHELQNFLTALIKSDNKNKERLQKFHFQSTQLREQKQRQQLLHLRAEADAVSAAAAVTTAAVRRGQQQANNASASASTTTSNSTTAETAPPLPPPPRNSTNVNAANSTRKRKAETTISVCITCLQSYDEADNHLTACRTHPGPWEADMDHDMWGDMYEGDFGGRDENHEDFFNDRPDAFIMQCCGDRGDTPGCEVFRHVSRFGGSNFNNSSNNNGSSNLREGGGRLDTTTSSSVGVVEGSNVRRRRVREPEHEDPYGEEDEEDEDEDEEY</sequence>
<dbReference type="EMBL" id="JAABOJ010000039">
    <property type="protein sequence ID" value="KAF3275270.1"/>
    <property type="molecule type" value="Genomic_DNA"/>
</dbReference>
<name>A0A7C8R5S4_ORBOL</name>
<dbReference type="Proteomes" id="UP000474640">
    <property type="component" value="Unassembled WGS sequence"/>
</dbReference>
<organism evidence="2 3">
    <name type="scientific">Orbilia oligospora</name>
    <name type="common">Nematode-trapping fungus</name>
    <name type="synonym">Arthrobotrys oligospora</name>
    <dbReference type="NCBI Taxonomy" id="2813651"/>
    <lineage>
        <taxon>Eukaryota</taxon>
        <taxon>Fungi</taxon>
        <taxon>Dikarya</taxon>
        <taxon>Ascomycota</taxon>
        <taxon>Pezizomycotina</taxon>
        <taxon>Orbiliomycetes</taxon>
        <taxon>Orbiliales</taxon>
        <taxon>Orbiliaceae</taxon>
        <taxon>Orbilia</taxon>
    </lineage>
</organism>
<feature type="compositionally biased region" description="Low complexity" evidence="1">
    <location>
        <begin position="331"/>
        <end position="340"/>
    </location>
</feature>
<feature type="region of interest" description="Disordered" evidence="1">
    <location>
        <begin position="165"/>
        <end position="210"/>
    </location>
</feature>
<evidence type="ECO:0000256" key="1">
    <source>
        <dbReference type="SAM" id="MobiDB-lite"/>
    </source>
</evidence>
<evidence type="ECO:0000313" key="2">
    <source>
        <dbReference type="EMBL" id="KAF3275270.1"/>
    </source>
</evidence>
<proteinExistence type="predicted"/>
<comment type="caution">
    <text evidence="2">The sequence shown here is derived from an EMBL/GenBank/DDBJ whole genome shotgun (WGS) entry which is preliminary data.</text>
</comment>
<feature type="compositionally biased region" description="Acidic residues" evidence="1">
    <location>
        <begin position="356"/>
        <end position="370"/>
    </location>
</feature>
<protein>
    <submittedName>
        <fullName evidence="2">Uncharacterized protein</fullName>
    </submittedName>
</protein>
<feature type="compositionally biased region" description="Low complexity" evidence="1">
    <location>
        <begin position="304"/>
        <end position="320"/>
    </location>
</feature>
<feature type="compositionally biased region" description="Polar residues" evidence="1">
    <location>
        <begin position="198"/>
        <end position="207"/>
    </location>
</feature>
<dbReference type="AlphaFoldDB" id="A0A7C8R5S4"/>
<dbReference type="PANTHER" id="PTHR38167:SF1">
    <property type="entry name" value="C2H2-TYPE DOMAIN-CONTAINING PROTEIN"/>
    <property type="match status" value="1"/>
</dbReference>
<feature type="region of interest" description="Disordered" evidence="1">
    <location>
        <begin position="304"/>
        <end position="370"/>
    </location>
</feature>
<evidence type="ECO:0000313" key="3">
    <source>
        <dbReference type="Proteomes" id="UP000474640"/>
    </source>
</evidence>
<gene>
    <name evidence="2" type="ORF">TWF970_006991</name>
</gene>
<feature type="compositionally biased region" description="Low complexity" evidence="1">
    <location>
        <begin position="165"/>
        <end position="186"/>
    </location>
</feature>
<dbReference type="OrthoDB" id="5421550at2759"/>
<dbReference type="PANTHER" id="PTHR38167">
    <property type="entry name" value="C2H2-TYPE DOMAIN-CONTAINING PROTEIN"/>
    <property type="match status" value="1"/>
</dbReference>
<accession>A0A7C8R5S4</accession>
<reference evidence="2 3" key="1">
    <citation type="submission" date="2020-01" db="EMBL/GenBank/DDBJ databases">
        <authorList>
            <person name="Palmer J.M."/>
        </authorList>
    </citation>
    <scope>NUCLEOTIDE SEQUENCE [LARGE SCALE GENOMIC DNA]</scope>
    <source>
        <strain evidence="2 3">TWF970</strain>
    </source>
</reference>